<feature type="non-terminal residue" evidence="2">
    <location>
        <position position="1"/>
    </location>
</feature>
<dbReference type="Proteomes" id="UP000485058">
    <property type="component" value="Unassembled WGS sequence"/>
</dbReference>
<dbReference type="EMBL" id="BLLF01001226">
    <property type="protein sequence ID" value="GFH17944.1"/>
    <property type="molecule type" value="Genomic_DNA"/>
</dbReference>
<gene>
    <name evidence="2" type="ORF">HaLaN_14669</name>
</gene>
<keyword evidence="3" id="KW-1185">Reference proteome</keyword>
<feature type="region of interest" description="Disordered" evidence="1">
    <location>
        <begin position="115"/>
        <end position="138"/>
    </location>
</feature>
<name>A0A699ZGB5_HAELA</name>
<proteinExistence type="predicted"/>
<dbReference type="AlphaFoldDB" id="A0A699ZGB5"/>
<organism evidence="2 3">
    <name type="scientific">Haematococcus lacustris</name>
    <name type="common">Green alga</name>
    <name type="synonym">Haematococcus pluvialis</name>
    <dbReference type="NCBI Taxonomy" id="44745"/>
    <lineage>
        <taxon>Eukaryota</taxon>
        <taxon>Viridiplantae</taxon>
        <taxon>Chlorophyta</taxon>
        <taxon>core chlorophytes</taxon>
        <taxon>Chlorophyceae</taxon>
        <taxon>CS clade</taxon>
        <taxon>Chlamydomonadales</taxon>
        <taxon>Haematococcaceae</taxon>
        <taxon>Haematococcus</taxon>
    </lineage>
</organism>
<protein>
    <submittedName>
        <fullName evidence="2">Peptidase_S9 domain-containing protein</fullName>
    </submittedName>
</protein>
<accession>A0A699ZGB5</accession>
<comment type="caution">
    <text evidence="2">The sequence shown here is derived from an EMBL/GenBank/DDBJ whole genome shotgun (WGS) entry which is preliminary data.</text>
</comment>
<sequence>VRELAALPLAESIPIAFNSVRQGPRSVDWRSDKPAELCWIEAQDGGDAGVEVSPRDLLRCGGVAWCDDDLAIVYEDGGDAGVEVSPRDLVFTLDAHQALDAAPTAAAAAAAAASTGLGPGAAPNPEASSGLASGPAATAGQPRQLAATQLRCGGVAWCDDDLAIVYEAAFQKVRLKQLYRLGQPSALPFF</sequence>
<reference evidence="2 3" key="1">
    <citation type="submission" date="2020-02" db="EMBL/GenBank/DDBJ databases">
        <title>Draft genome sequence of Haematococcus lacustris strain NIES-144.</title>
        <authorList>
            <person name="Morimoto D."/>
            <person name="Nakagawa S."/>
            <person name="Yoshida T."/>
            <person name="Sawayama S."/>
        </authorList>
    </citation>
    <scope>NUCLEOTIDE SEQUENCE [LARGE SCALE GENOMIC DNA]</scope>
    <source>
        <strain evidence="2 3">NIES-144</strain>
    </source>
</reference>
<evidence type="ECO:0000313" key="3">
    <source>
        <dbReference type="Proteomes" id="UP000485058"/>
    </source>
</evidence>
<evidence type="ECO:0000313" key="2">
    <source>
        <dbReference type="EMBL" id="GFH17944.1"/>
    </source>
</evidence>
<evidence type="ECO:0000256" key="1">
    <source>
        <dbReference type="SAM" id="MobiDB-lite"/>
    </source>
</evidence>